<dbReference type="PANTHER" id="PTHR10742:SF342">
    <property type="entry name" value="AMINE OXIDASE"/>
    <property type="match status" value="1"/>
</dbReference>
<dbReference type="Gene3D" id="3.90.660.10">
    <property type="match status" value="1"/>
</dbReference>
<dbReference type="InterPro" id="IPR050281">
    <property type="entry name" value="Flavin_monoamine_oxidase"/>
</dbReference>
<dbReference type="PANTHER" id="PTHR10742">
    <property type="entry name" value="FLAVIN MONOAMINE OXIDASE"/>
    <property type="match status" value="1"/>
</dbReference>
<dbReference type="AlphaFoldDB" id="A0A0U3QW94"/>
<reference evidence="2 3" key="1">
    <citation type="submission" date="2015-12" db="EMBL/GenBank/DDBJ databases">
        <authorList>
            <person name="Shamseldin A."/>
            <person name="Moawad H."/>
            <person name="Abd El-Rahim W.M."/>
            <person name="Sadowsky M.J."/>
        </authorList>
    </citation>
    <scope>NUCLEOTIDE SEQUENCE [LARGE SCALE GENOMIC DNA]</scope>
    <source>
        <strain evidence="2 3">Ar51</strain>
    </source>
</reference>
<dbReference type="SUPFAM" id="SSF51905">
    <property type="entry name" value="FAD/NAD(P)-binding domain"/>
    <property type="match status" value="1"/>
</dbReference>
<dbReference type="KEGG" id="psul:AU252_13885"/>
<dbReference type="Proteomes" id="UP000065151">
    <property type="component" value="Chromosome"/>
</dbReference>
<dbReference type="Gene3D" id="1.10.405.40">
    <property type="match status" value="1"/>
</dbReference>
<dbReference type="EMBL" id="CP013747">
    <property type="protein sequence ID" value="ALV43957.1"/>
    <property type="molecule type" value="Genomic_DNA"/>
</dbReference>
<feature type="domain" description="Amine oxidase" evidence="1">
    <location>
        <begin position="39"/>
        <end position="518"/>
    </location>
</feature>
<gene>
    <name evidence="2" type="ORF">AU252_13885</name>
</gene>
<dbReference type="GO" id="GO:0009063">
    <property type="term" value="P:amino acid catabolic process"/>
    <property type="evidence" value="ECO:0007669"/>
    <property type="project" value="TreeGrafter"/>
</dbReference>
<dbReference type="InterPro" id="IPR036188">
    <property type="entry name" value="FAD/NAD-bd_sf"/>
</dbReference>
<evidence type="ECO:0000313" key="2">
    <source>
        <dbReference type="EMBL" id="ALV43957.1"/>
    </source>
</evidence>
<dbReference type="GO" id="GO:0001716">
    <property type="term" value="F:L-amino-acid oxidase activity"/>
    <property type="evidence" value="ECO:0007669"/>
    <property type="project" value="TreeGrafter"/>
</dbReference>
<protein>
    <submittedName>
        <fullName evidence="2">Amine oxidase</fullName>
    </submittedName>
</protein>
<evidence type="ECO:0000313" key="3">
    <source>
        <dbReference type="Proteomes" id="UP000065151"/>
    </source>
</evidence>
<evidence type="ECO:0000259" key="1">
    <source>
        <dbReference type="Pfam" id="PF01593"/>
    </source>
</evidence>
<organism evidence="2">
    <name type="scientific">Pseudarthrobacter sulfonivorans</name>
    <dbReference type="NCBI Taxonomy" id="121292"/>
    <lineage>
        <taxon>Bacteria</taxon>
        <taxon>Bacillati</taxon>
        <taxon>Actinomycetota</taxon>
        <taxon>Actinomycetes</taxon>
        <taxon>Micrococcales</taxon>
        <taxon>Micrococcaceae</taxon>
        <taxon>Pseudarthrobacter</taxon>
    </lineage>
</organism>
<proteinExistence type="predicted"/>
<dbReference type="InterPro" id="IPR002937">
    <property type="entry name" value="Amino_oxidase"/>
</dbReference>
<dbReference type="Pfam" id="PF01593">
    <property type="entry name" value="Amino_oxidase"/>
    <property type="match status" value="1"/>
</dbReference>
<accession>A0A0U3QW94</accession>
<dbReference type="SUPFAM" id="SSF54373">
    <property type="entry name" value="FAD-linked reductases, C-terminal domain"/>
    <property type="match status" value="1"/>
</dbReference>
<dbReference type="STRING" id="121292.AU252_13885"/>
<name>A0A0U3QW94_9MICC</name>
<sequence>MLTPDFPFPYDEYLHHPSGLGSIPEAAHGTEVAVIGAGLAGLVAALELMKMGLRPVIYESGTIGGRLRGATLPGTDGPVADMGGMRFPVSSRAFWHYADLAGVDSAPFPNPLDAASPSTVVELGREQFYASASDKLPPFFQEVADAWEHSLEERAEYAAMQQAIAERDYAAIKRIWAGLVPALDDTSFSNYLASSKAFSDLPYQYREAFGQIGFGSGGWDVSFPNAILEILRVVYMECENNQRRILGGARGITDGLWNHAPENMVRWPQGTSLASLHGGTPHGAVTSIRRAAGAADPTVTITDAEGSRDYAAVIVTCHKWLLSTEIDTEESLFSPEQWMAMRRVHYLQSSKTFVVVDRPFWLDTDPKTGRRVMSTTLTDRVTRGTYLFDNGPDQQALICLSYTWNDDALKWLPLTAQQRADVMLRTLGEIYPDVDIRSHIVGEPLTVSWEDEPGFAGAFKINLPGHYRYQRRLYTQFMEHTQGRQAQGIYLAGDDVSWTAGWAEGAVTTALNTAWAVMDQLGGSSAPENPGPGDRFAELAPVPLPEASALPTSFTIPA</sequence>
<dbReference type="Gene3D" id="3.50.50.60">
    <property type="entry name" value="FAD/NAD(P)-binding domain"/>
    <property type="match status" value="1"/>
</dbReference>